<evidence type="ECO:0000313" key="2">
    <source>
        <dbReference type="Proteomes" id="UP000316733"/>
    </source>
</evidence>
<reference evidence="2" key="1">
    <citation type="journal article" date="2020" name="bioRxiv">
        <title>Integrative omics analysis of Pseudomonas aeruginosa virus PA5oct highlights the molecular complexity of jumbo phages.</title>
        <authorList>
            <person name="Lood C."/>
            <person name="Danis-Wlodarczyk K."/>
            <person name="Blasdel B.G."/>
            <person name="Jang H.B."/>
            <person name="Vandenheuvel D."/>
            <person name="Briers Y."/>
            <person name="Noben J.-P."/>
            <person name="van Noort V."/>
            <person name="Drulis-Kawa Z."/>
            <person name="Lavigne R."/>
        </authorList>
    </citation>
    <scope>NUCLEOTIDE SEQUENCE [LARGE SCALE GENOMIC DNA]</scope>
</reference>
<evidence type="ECO:0000313" key="1">
    <source>
        <dbReference type="EMBL" id="QCG76024.1"/>
    </source>
</evidence>
<sequence length="43" mass="5078">MLRIIAYDINTVNHCTKIVKNNAISYLHTYLSQQYYMGIKLTK</sequence>
<name>A0A4Y5JTR0_9CAUD</name>
<protein>
    <submittedName>
        <fullName evidence="1">Uncharacterized protein</fullName>
    </submittedName>
</protein>
<dbReference type="Proteomes" id="UP000316733">
    <property type="component" value="Segment"/>
</dbReference>
<proteinExistence type="predicted"/>
<keyword evidence="2" id="KW-1185">Reference proteome</keyword>
<accession>A0A4Y5JTR0</accession>
<dbReference type="EMBL" id="MK797984">
    <property type="protein sequence ID" value="QCG76024.1"/>
    <property type="molecule type" value="Genomic_DNA"/>
</dbReference>
<organism evidence="1 2">
    <name type="scientific">Pseudomonas phage vB_PaeM_PA5oct</name>
    <dbReference type="NCBI Taxonomy" id="2163605"/>
    <lineage>
        <taxon>Viruses</taxon>
        <taxon>Duplodnaviria</taxon>
        <taxon>Heunggongvirae</taxon>
        <taxon>Uroviricota</taxon>
        <taxon>Caudoviricetes</taxon>
        <taxon>Arenbergviridae</taxon>
        <taxon>Wroclawvirus</taxon>
        <taxon>Wroclawvirus PA5oct</taxon>
    </lineage>
</organism>
<gene>
    <name evidence="1" type="ORF">EST35_0142</name>
</gene>